<evidence type="ECO:0000256" key="5">
    <source>
        <dbReference type="ARBA" id="ARBA00023014"/>
    </source>
</evidence>
<dbReference type="EMBL" id="QPJT01000001">
    <property type="protein sequence ID" value="RCX21015.1"/>
    <property type="molecule type" value="Genomic_DNA"/>
</dbReference>
<dbReference type="PROSITE" id="PS51918">
    <property type="entry name" value="RADICAL_SAM"/>
    <property type="match status" value="1"/>
</dbReference>
<evidence type="ECO:0000259" key="6">
    <source>
        <dbReference type="PROSITE" id="PS51332"/>
    </source>
</evidence>
<dbReference type="GO" id="GO:0003824">
    <property type="term" value="F:catalytic activity"/>
    <property type="evidence" value="ECO:0007669"/>
    <property type="project" value="InterPro"/>
</dbReference>
<dbReference type="InterPro" id="IPR034466">
    <property type="entry name" value="Methyltransferase_Class_B"/>
</dbReference>
<dbReference type="InterPro" id="IPR058240">
    <property type="entry name" value="rSAM_sf"/>
</dbReference>
<evidence type="ECO:0000259" key="7">
    <source>
        <dbReference type="PROSITE" id="PS51918"/>
    </source>
</evidence>
<dbReference type="InterPro" id="IPR036724">
    <property type="entry name" value="Cobalamin-bd_sf"/>
</dbReference>
<dbReference type="InterPro" id="IPR023404">
    <property type="entry name" value="rSAM_horseshoe"/>
</dbReference>
<dbReference type="PANTHER" id="PTHR43409">
    <property type="entry name" value="ANAEROBIC MAGNESIUM-PROTOPORPHYRIN IX MONOMETHYL ESTER CYCLASE-RELATED"/>
    <property type="match status" value="1"/>
</dbReference>
<gene>
    <name evidence="8" type="ORF">DFR58_101219</name>
</gene>
<dbReference type="PROSITE" id="PS51332">
    <property type="entry name" value="B12_BINDING"/>
    <property type="match status" value="1"/>
</dbReference>
<feature type="domain" description="B12-binding" evidence="6">
    <location>
        <begin position="22"/>
        <end position="160"/>
    </location>
</feature>
<dbReference type="AlphaFoldDB" id="A0A369BIL3"/>
<organism evidence="8 9">
    <name type="scientific">Anaerobacterium chartisolvens</name>
    <dbReference type="NCBI Taxonomy" id="1297424"/>
    <lineage>
        <taxon>Bacteria</taxon>
        <taxon>Bacillati</taxon>
        <taxon>Bacillota</taxon>
        <taxon>Clostridia</taxon>
        <taxon>Eubacteriales</taxon>
        <taxon>Oscillospiraceae</taxon>
        <taxon>Anaerobacterium</taxon>
    </lineage>
</organism>
<evidence type="ECO:0000313" key="8">
    <source>
        <dbReference type="EMBL" id="RCX21015.1"/>
    </source>
</evidence>
<dbReference type="Pfam" id="PF04055">
    <property type="entry name" value="Radical_SAM"/>
    <property type="match status" value="1"/>
</dbReference>
<dbReference type="SFLD" id="SFLDG01082">
    <property type="entry name" value="B12-binding_domain_containing"/>
    <property type="match status" value="1"/>
</dbReference>
<comment type="caution">
    <text evidence="8">The sequence shown here is derived from an EMBL/GenBank/DDBJ whole genome shotgun (WGS) entry which is preliminary data.</text>
</comment>
<comment type="cofactor">
    <cofactor evidence="1">
        <name>[4Fe-4S] cluster</name>
        <dbReference type="ChEBI" id="CHEBI:49883"/>
    </cofactor>
</comment>
<proteinExistence type="predicted"/>
<dbReference type="InterPro" id="IPR006638">
    <property type="entry name" value="Elp3/MiaA/NifB-like_rSAM"/>
</dbReference>
<dbReference type="Gene3D" id="3.40.50.280">
    <property type="entry name" value="Cobalamin-binding domain"/>
    <property type="match status" value="1"/>
</dbReference>
<keyword evidence="2" id="KW-0949">S-adenosyl-L-methionine</keyword>
<dbReference type="SFLD" id="SFLDG01123">
    <property type="entry name" value="methyltransferase_(Class_B)"/>
    <property type="match status" value="1"/>
</dbReference>
<evidence type="ECO:0000256" key="2">
    <source>
        <dbReference type="ARBA" id="ARBA00022691"/>
    </source>
</evidence>
<dbReference type="GO" id="GO:0046872">
    <property type="term" value="F:metal ion binding"/>
    <property type="evidence" value="ECO:0007669"/>
    <property type="project" value="UniProtKB-KW"/>
</dbReference>
<evidence type="ECO:0000313" key="9">
    <source>
        <dbReference type="Proteomes" id="UP000253034"/>
    </source>
</evidence>
<keyword evidence="4" id="KW-0408">Iron</keyword>
<dbReference type="PANTHER" id="PTHR43409:SF16">
    <property type="entry name" value="SLR0320 PROTEIN"/>
    <property type="match status" value="1"/>
</dbReference>
<dbReference type="GO" id="GO:0005829">
    <property type="term" value="C:cytosol"/>
    <property type="evidence" value="ECO:0007669"/>
    <property type="project" value="TreeGrafter"/>
</dbReference>
<dbReference type="InterPro" id="IPR051198">
    <property type="entry name" value="BchE-like"/>
</dbReference>
<evidence type="ECO:0000256" key="4">
    <source>
        <dbReference type="ARBA" id="ARBA00023004"/>
    </source>
</evidence>
<dbReference type="RefSeq" id="WP_114295959.1">
    <property type="nucleotide sequence ID" value="NZ_QPJT01000001.1"/>
</dbReference>
<dbReference type="SFLD" id="SFLDS00029">
    <property type="entry name" value="Radical_SAM"/>
    <property type="match status" value="1"/>
</dbReference>
<reference evidence="8 9" key="1">
    <citation type="submission" date="2018-07" db="EMBL/GenBank/DDBJ databases">
        <title>Genomic Encyclopedia of Type Strains, Phase IV (KMG-IV): sequencing the most valuable type-strain genomes for metagenomic binning, comparative biology and taxonomic classification.</title>
        <authorList>
            <person name="Goeker M."/>
        </authorList>
    </citation>
    <scope>NUCLEOTIDE SEQUENCE [LARGE SCALE GENOMIC DNA]</scope>
    <source>
        <strain evidence="8 9">DSM 27016</strain>
    </source>
</reference>
<dbReference type="OrthoDB" id="9801659at2"/>
<dbReference type="GO" id="GO:0031419">
    <property type="term" value="F:cobalamin binding"/>
    <property type="evidence" value="ECO:0007669"/>
    <property type="project" value="InterPro"/>
</dbReference>
<evidence type="ECO:0000256" key="3">
    <source>
        <dbReference type="ARBA" id="ARBA00022723"/>
    </source>
</evidence>
<evidence type="ECO:0000256" key="1">
    <source>
        <dbReference type="ARBA" id="ARBA00001966"/>
    </source>
</evidence>
<protein>
    <submittedName>
        <fullName evidence="8">Radical SAM superfamily enzyme YgiQ (UPF0313 family)</fullName>
    </submittedName>
</protein>
<dbReference type="SMART" id="SM00729">
    <property type="entry name" value="Elp3"/>
    <property type="match status" value="1"/>
</dbReference>
<feature type="domain" description="Radical SAM core" evidence="7">
    <location>
        <begin position="231"/>
        <end position="468"/>
    </location>
</feature>
<sequence>MKVYDYDVLFINPPLEIVSDKTAQFGVLTDFSYLPVKFFNPGILSMGTFLDWKGYTVKVCDISRTKQLEKELKDSLNWGCPRVVAISGIYGLSYRAVIYIASLVKMKYPNVYVIVGGHHMGLLGGTVLKESKYIDIVIRYEGEYPLMEIFEYIDGKRAITDIDGIVFRYSLLEKENEKMAGKNIIPFTAKHFVSSANCIDITYEDILVNTNRSKPADINEMPFMKFDLYPNYMEYSPYVEESRGCYGECEYCTNCSINGRKYRKKESKRFLEELKYVTDIYGKDRHYPFLAAIFGVDIKNTIEICEGIKRDYGEINWVSETRVDVHWEEYIDLMYESGCRQYEVGLESASKETLRQMNKTKNPDYYLQKAESLIFNIKRFKDAQISLNFMFYAGETPETLKDDLRFLTRHMEDIGAVDFFPLIAFPGTRLWDRFNEFNEKYGSTIIKNDTWDSFHFYPINPSKYFSYEEAGHFAHVIEKMFAK</sequence>
<keyword evidence="9" id="KW-1185">Reference proteome</keyword>
<dbReference type="Pfam" id="PF02310">
    <property type="entry name" value="B12-binding"/>
    <property type="match status" value="1"/>
</dbReference>
<dbReference type="InterPro" id="IPR007197">
    <property type="entry name" value="rSAM"/>
</dbReference>
<dbReference type="Gene3D" id="3.80.30.20">
    <property type="entry name" value="tm_1862 like domain"/>
    <property type="match status" value="1"/>
</dbReference>
<dbReference type="InterPro" id="IPR006158">
    <property type="entry name" value="Cobalamin-bd"/>
</dbReference>
<accession>A0A369BIL3</accession>
<dbReference type="Proteomes" id="UP000253034">
    <property type="component" value="Unassembled WGS sequence"/>
</dbReference>
<name>A0A369BIL3_9FIRM</name>
<dbReference type="GO" id="GO:0051539">
    <property type="term" value="F:4 iron, 4 sulfur cluster binding"/>
    <property type="evidence" value="ECO:0007669"/>
    <property type="project" value="UniProtKB-KW"/>
</dbReference>
<keyword evidence="5" id="KW-0411">Iron-sulfur</keyword>
<dbReference type="SUPFAM" id="SSF52242">
    <property type="entry name" value="Cobalamin (vitamin B12)-binding domain"/>
    <property type="match status" value="1"/>
</dbReference>
<dbReference type="SUPFAM" id="SSF102114">
    <property type="entry name" value="Radical SAM enzymes"/>
    <property type="match status" value="1"/>
</dbReference>
<keyword evidence="3" id="KW-0479">Metal-binding</keyword>